<sequence>GARPAGSPQDGPLSGSGGQEEAGGCVHSGPGRPVTGDFPPPCHRSPPPKKSLESINSRLQLVMKSGKYVLGYKQTLKRIREGKAKLVILANNCPALRKSEIEYYAMLAKTGVHHYSGNNIELGTACGKYYRVCTLAIIDPGDSDIIRSMPEQQPSEK</sequence>
<protein>
    <recommendedName>
        <fullName evidence="4">Large ribosomal subunit protein eL30</fullName>
    </recommendedName>
    <alternativeName>
        <fullName evidence="5">60S ribosomal protein L30</fullName>
    </alternativeName>
</protein>
<feature type="domain" description="Ribosomal protein eL8/eL30/eS12/Gadd45" evidence="7">
    <location>
        <begin position="54"/>
        <end position="146"/>
    </location>
</feature>
<dbReference type="HAMAP" id="MF_00481">
    <property type="entry name" value="Ribosomal_eL30"/>
    <property type="match status" value="1"/>
</dbReference>
<evidence type="ECO:0000256" key="2">
    <source>
        <dbReference type="ARBA" id="ARBA00022980"/>
    </source>
</evidence>
<dbReference type="NCBIfam" id="NF002172">
    <property type="entry name" value="PRK01018.1"/>
    <property type="match status" value="1"/>
</dbReference>
<evidence type="ECO:0000256" key="6">
    <source>
        <dbReference type="SAM" id="MobiDB-lite"/>
    </source>
</evidence>
<comment type="similarity">
    <text evidence="1">Belongs to the eukaryotic ribosomal protein eL30 family.</text>
</comment>
<dbReference type="InterPro" id="IPR022991">
    <property type="entry name" value="Ribosomal_eL30_CS"/>
</dbReference>
<organism evidence="8 9">
    <name type="scientific">Staurois parvus</name>
    <dbReference type="NCBI Taxonomy" id="386267"/>
    <lineage>
        <taxon>Eukaryota</taxon>
        <taxon>Metazoa</taxon>
        <taxon>Chordata</taxon>
        <taxon>Craniata</taxon>
        <taxon>Vertebrata</taxon>
        <taxon>Euteleostomi</taxon>
        <taxon>Amphibia</taxon>
        <taxon>Batrachia</taxon>
        <taxon>Anura</taxon>
        <taxon>Neobatrachia</taxon>
        <taxon>Ranoidea</taxon>
        <taxon>Ranidae</taxon>
        <taxon>Staurois</taxon>
    </lineage>
</organism>
<keyword evidence="9" id="KW-1185">Reference proteome</keyword>
<dbReference type="PROSITE" id="PS00709">
    <property type="entry name" value="RIBOSOMAL_L30E_1"/>
    <property type="match status" value="1"/>
</dbReference>
<dbReference type="Pfam" id="PF01248">
    <property type="entry name" value="Ribosomal_L7Ae"/>
    <property type="match status" value="1"/>
</dbReference>
<dbReference type="Proteomes" id="UP001162483">
    <property type="component" value="Unassembled WGS sequence"/>
</dbReference>
<evidence type="ECO:0000259" key="7">
    <source>
        <dbReference type="Pfam" id="PF01248"/>
    </source>
</evidence>
<evidence type="ECO:0000256" key="4">
    <source>
        <dbReference type="ARBA" id="ARBA00035231"/>
    </source>
</evidence>
<feature type="region of interest" description="Disordered" evidence="6">
    <location>
        <begin position="1"/>
        <end position="51"/>
    </location>
</feature>
<feature type="non-terminal residue" evidence="8">
    <location>
        <position position="1"/>
    </location>
</feature>
<dbReference type="Gene3D" id="3.30.1330.30">
    <property type="match status" value="1"/>
</dbReference>
<dbReference type="PROSITE" id="PS00993">
    <property type="entry name" value="RIBOSOMAL_L30E_2"/>
    <property type="match status" value="1"/>
</dbReference>
<proteinExistence type="inferred from homology"/>
<dbReference type="EMBL" id="CATNWA010016225">
    <property type="protein sequence ID" value="CAI9590958.1"/>
    <property type="molecule type" value="Genomic_DNA"/>
</dbReference>
<gene>
    <name evidence="8" type="ORF">SPARVUS_LOCUS11128434</name>
</gene>
<reference evidence="8" key="1">
    <citation type="submission" date="2023-05" db="EMBL/GenBank/DDBJ databases">
        <authorList>
            <person name="Stuckert A."/>
        </authorList>
    </citation>
    <scope>NUCLEOTIDE SEQUENCE</scope>
</reference>
<evidence type="ECO:0000256" key="5">
    <source>
        <dbReference type="ARBA" id="ARBA00035336"/>
    </source>
</evidence>
<name>A0ABN9F623_9NEOB</name>
<evidence type="ECO:0000256" key="1">
    <source>
        <dbReference type="ARBA" id="ARBA00007326"/>
    </source>
</evidence>
<dbReference type="InterPro" id="IPR004038">
    <property type="entry name" value="Ribosomal_eL8/eL30/eS12/Gad45"/>
</dbReference>
<dbReference type="PANTHER" id="PTHR11449">
    <property type="entry name" value="RIBOSOMAL PROTEIN L30"/>
    <property type="match status" value="1"/>
</dbReference>
<dbReference type="SUPFAM" id="SSF55315">
    <property type="entry name" value="L30e-like"/>
    <property type="match status" value="1"/>
</dbReference>
<accession>A0ABN9F623</accession>
<evidence type="ECO:0000313" key="8">
    <source>
        <dbReference type="EMBL" id="CAI9590958.1"/>
    </source>
</evidence>
<dbReference type="InterPro" id="IPR000231">
    <property type="entry name" value="Ribosomal_eL30"/>
</dbReference>
<feature type="compositionally biased region" description="Pro residues" evidence="6">
    <location>
        <begin position="38"/>
        <end position="49"/>
    </location>
</feature>
<evidence type="ECO:0000313" key="9">
    <source>
        <dbReference type="Proteomes" id="UP001162483"/>
    </source>
</evidence>
<dbReference type="InterPro" id="IPR029064">
    <property type="entry name" value="Ribosomal_eL30-like_sf"/>
</dbReference>
<comment type="caution">
    <text evidence="8">The sequence shown here is derived from an EMBL/GenBank/DDBJ whole genome shotgun (WGS) entry which is preliminary data.</text>
</comment>
<keyword evidence="2" id="KW-0689">Ribosomal protein</keyword>
<dbReference type="InterPro" id="IPR039109">
    <property type="entry name" value="Ribosomal_eL30-like"/>
</dbReference>
<evidence type="ECO:0000256" key="3">
    <source>
        <dbReference type="ARBA" id="ARBA00023274"/>
    </source>
</evidence>
<keyword evidence="3" id="KW-0687">Ribonucleoprotein</keyword>